<reference evidence="3" key="1">
    <citation type="journal article" date="2016" name="Nature">
        <title>The genome of the seagrass Zostera marina reveals angiosperm adaptation to the sea.</title>
        <authorList>
            <person name="Olsen J.L."/>
            <person name="Rouze P."/>
            <person name="Verhelst B."/>
            <person name="Lin Y.-C."/>
            <person name="Bayer T."/>
            <person name="Collen J."/>
            <person name="Dattolo E."/>
            <person name="De Paoli E."/>
            <person name="Dittami S."/>
            <person name="Maumus F."/>
            <person name="Michel G."/>
            <person name="Kersting A."/>
            <person name="Lauritano C."/>
            <person name="Lohaus R."/>
            <person name="Toepel M."/>
            <person name="Tonon T."/>
            <person name="Vanneste K."/>
            <person name="Amirebrahimi M."/>
            <person name="Brakel J."/>
            <person name="Bostroem C."/>
            <person name="Chovatia M."/>
            <person name="Grimwood J."/>
            <person name="Jenkins J.W."/>
            <person name="Jueterbock A."/>
            <person name="Mraz A."/>
            <person name="Stam W.T."/>
            <person name="Tice H."/>
            <person name="Bornberg-Bauer E."/>
            <person name="Green P.J."/>
            <person name="Pearson G.A."/>
            <person name="Procaccini G."/>
            <person name="Duarte C.M."/>
            <person name="Schmutz J."/>
            <person name="Reusch T.B.H."/>
            <person name="Van de Peer Y."/>
        </authorList>
    </citation>
    <scope>NUCLEOTIDE SEQUENCE [LARGE SCALE GENOMIC DNA]</scope>
    <source>
        <strain evidence="3">cv. Finnish</strain>
    </source>
</reference>
<feature type="domain" description="S1 motif" evidence="1">
    <location>
        <begin position="367"/>
        <end position="436"/>
    </location>
</feature>
<feature type="domain" description="S1 motif" evidence="1">
    <location>
        <begin position="288"/>
        <end position="356"/>
    </location>
</feature>
<dbReference type="AlphaFoldDB" id="A0A0K9Q0H5"/>
<dbReference type="CDD" id="cd04465">
    <property type="entry name" value="S1_RPS1_repeat_ec2_hs2"/>
    <property type="match status" value="1"/>
</dbReference>
<name>A0A0K9Q0H5_ZOSMR</name>
<dbReference type="PANTHER" id="PTHR15838">
    <property type="entry name" value="NUCLEOLAR PROTEIN OF 40 KDA"/>
    <property type="match status" value="1"/>
</dbReference>
<dbReference type="SUPFAM" id="SSF50249">
    <property type="entry name" value="Nucleic acid-binding proteins"/>
    <property type="match status" value="2"/>
</dbReference>
<evidence type="ECO:0000259" key="1">
    <source>
        <dbReference type="PROSITE" id="PS50126"/>
    </source>
</evidence>
<keyword evidence="2" id="KW-0687">Ribonucleoprotein</keyword>
<dbReference type="PANTHER" id="PTHR15838:SF3">
    <property type="entry name" value="PROTEIN PIGMENT DEFECTIVE 338, CHLOROPLASTIC"/>
    <property type="match status" value="1"/>
</dbReference>
<dbReference type="GO" id="GO:0043489">
    <property type="term" value="P:RNA stabilization"/>
    <property type="evidence" value="ECO:0000318"/>
    <property type="project" value="GO_Central"/>
</dbReference>
<keyword evidence="2" id="KW-0689">Ribosomal protein</keyword>
<gene>
    <name evidence="2" type="ORF">ZOSMA_122G00540</name>
</gene>
<comment type="caution">
    <text evidence="2">The sequence shown here is derived from an EMBL/GenBank/DDBJ whole genome shotgun (WGS) entry which is preliminary data.</text>
</comment>
<dbReference type="GO" id="GO:0003723">
    <property type="term" value="F:RNA binding"/>
    <property type="evidence" value="ECO:0000318"/>
    <property type="project" value="GO_Central"/>
</dbReference>
<accession>A0A0K9Q0H5</accession>
<dbReference type="GO" id="GO:0005840">
    <property type="term" value="C:ribosome"/>
    <property type="evidence" value="ECO:0007669"/>
    <property type="project" value="UniProtKB-KW"/>
</dbReference>
<dbReference type="Pfam" id="PF00575">
    <property type="entry name" value="S1"/>
    <property type="match status" value="1"/>
</dbReference>
<sequence>MQTHSCQSLSTSTFQLCYPHRHRSSSKTYFSKPNTLLVGSSRFVLRKNHLLFDSLRASAADNGDSEVELLGKPALVHSPSVEEEDEEDGEKDISDNETNKLQEMEDALAPFLKFFKSSESAEIDGIDEDGDLGMFLDSPKVDEIVKSESSKKNTVAVEYYDPKPGDFVVGVVVSGNDNKLDVNVGADYLGTMLTKEMMPLNSDCEIESSLFDLEKDAEQLMVNGKLGLVKDDEGFKGEWMQESPIVGIGTVIFAEVLGRTLSGRPLLSARRMFRRVAWHRVRQIKQLNEPIEVKITEWNTGGVLTRIEGLRAFLPKAELIAKAHNFTDLKGNVGRRIHVCISRADEDNNDLIISEKEAWDLKNLKDGTLHEGTVRKIFPFGAQVIIGESDRSGLLHVSNITRERVESVNALLQVDEKVKVLVVKSMFPNKIALSIADLESKPGLFISDKERVFSEAEAMAKKYRSRLPAISAYHKPNALPLSTLPFDDESRLYSNWNWFKFDRGENSLKEN</sequence>
<dbReference type="STRING" id="29655.A0A0K9Q0H5"/>
<dbReference type="OMA" id="MDEAKND"/>
<keyword evidence="3" id="KW-1185">Reference proteome</keyword>
<evidence type="ECO:0000313" key="3">
    <source>
        <dbReference type="Proteomes" id="UP000036987"/>
    </source>
</evidence>
<organism evidence="2 3">
    <name type="scientific">Zostera marina</name>
    <name type="common">Eelgrass</name>
    <dbReference type="NCBI Taxonomy" id="29655"/>
    <lineage>
        <taxon>Eukaryota</taxon>
        <taxon>Viridiplantae</taxon>
        <taxon>Streptophyta</taxon>
        <taxon>Embryophyta</taxon>
        <taxon>Tracheophyta</taxon>
        <taxon>Spermatophyta</taxon>
        <taxon>Magnoliopsida</taxon>
        <taxon>Liliopsida</taxon>
        <taxon>Zosteraceae</taxon>
        <taxon>Zostera</taxon>
    </lineage>
</organism>
<proteinExistence type="predicted"/>
<dbReference type="Gene3D" id="2.40.50.140">
    <property type="entry name" value="Nucleic acid-binding proteins"/>
    <property type="match status" value="1"/>
</dbReference>
<evidence type="ECO:0000313" key="2">
    <source>
        <dbReference type="EMBL" id="KMZ74786.1"/>
    </source>
</evidence>
<protein>
    <submittedName>
        <fullName evidence="2">30S ribosomal protein S1-like</fullName>
    </submittedName>
</protein>
<dbReference type="SMART" id="SM00316">
    <property type="entry name" value="S1"/>
    <property type="match status" value="2"/>
</dbReference>
<dbReference type="OrthoDB" id="1918363at2759"/>
<dbReference type="InterPro" id="IPR003029">
    <property type="entry name" value="S1_domain"/>
</dbReference>
<dbReference type="InterPro" id="IPR012340">
    <property type="entry name" value="NA-bd_OB-fold"/>
</dbReference>
<dbReference type="Proteomes" id="UP000036987">
    <property type="component" value="Unassembled WGS sequence"/>
</dbReference>
<dbReference type="PROSITE" id="PS50126">
    <property type="entry name" value="S1"/>
    <property type="match status" value="2"/>
</dbReference>
<dbReference type="EMBL" id="LFYR01000244">
    <property type="protein sequence ID" value="KMZ74786.1"/>
    <property type="molecule type" value="Genomic_DNA"/>
</dbReference>